<reference evidence="2 3" key="1">
    <citation type="submission" date="2011-08" db="EMBL/GenBank/DDBJ databases">
        <title>The complete genome of Methanofollis liminatans DSM 4140.</title>
        <authorList>
            <consortium name="US DOE Joint Genome Institute (JGI-PGF)"/>
            <person name="Lucas S."/>
            <person name="Han J."/>
            <person name="Lapidus A."/>
            <person name="Bruce D."/>
            <person name="Goodwin L."/>
            <person name="Pitluck S."/>
            <person name="Peters L."/>
            <person name="Kyrpides N."/>
            <person name="Mavromatis K."/>
            <person name="Ivanova N."/>
            <person name="Mikhailova N."/>
            <person name="Lu M."/>
            <person name="Detter J.C."/>
            <person name="Tapia R."/>
            <person name="Han C."/>
            <person name="Land M."/>
            <person name="Hauser L."/>
            <person name="Markowitz V."/>
            <person name="Cheng J.-F."/>
            <person name="Hugenholtz P."/>
            <person name="Woyke T."/>
            <person name="Wu D."/>
            <person name="Spring S."/>
            <person name="Schuler E."/>
            <person name="Brambilla E."/>
            <person name="Klenk H.-P."/>
            <person name="Eisen J.A."/>
        </authorList>
    </citation>
    <scope>NUCLEOTIDE SEQUENCE [LARGE SCALE GENOMIC DNA]</scope>
    <source>
        <strain evidence="2 3">DSM 4140</strain>
    </source>
</reference>
<feature type="transmembrane region" description="Helical" evidence="1">
    <location>
        <begin position="361"/>
        <end position="379"/>
    </location>
</feature>
<feature type="transmembrane region" description="Helical" evidence="1">
    <location>
        <begin position="420"/>
        <end position="440"/>
    </location>
</feature>
<evidence type="ECO:0000313" key="3">
    <source>
        <dbReference type="Proteomes" id="UP000005095"/>
    </source>
</evidence>
<accession>J1L130</accession>
<feature type="transmembrane region" description="Helical" evidence="1">
    <location>
        <begin position="168"/>
        <end position="186"/>
    </location>
</feature>
<feature type="transmembrane region" description="Helical" evidence="1">
    <location>
        <begin position="452"/>
        <end position="475"/>
    </location>
</feature>
<feature type="transmembrane region" description="Helical" evidence="1">
    <location>
        <begin position="391"/>
        <end position="414"/>
    </location>
</feature>
<feature type="transmembrane region" description="Helical" evidence="1">
    <location>
        <begin position="238"/>
        <end position="255"/>
    </location>
</feature>
<dbReference type="EMBL" id="CM001555">
    <property type="protein sequence ID" value="EJG06722.1"/>
    <property type="molecule type" value="Genomic_DNA"/>
</dbReference>
<feature type="transmembrane region" description="Helical" evidence="1">
    <location>
        <begin position="216"/>
        <end position="231"/>
    </location>
</feature>
<feature type="transmembrane region" description="Helical" evidence="1">
    <location>
        <begin position="60"/>
        <end position="81"/>
    </location>
</feature>
<evidence type="ECO:0008006" key="4">
    <source>
        <dbReference type="Google" id="ProtNLM"/>
    </source>
</evidence>
<dbReference type="AlphaFoldDB" id="J1L130"/>
<feature type="transmembrane region" description="Helical" evidence="1">
    <location>
        <begin position="261"/>
        <end position="277"/>
    </location>
</feature>
<keyword evidence="1" id="KW-0812">Transmembrane</keyword>
<feature type="transmembrane region" description="Helical" evidence="1">
    <location>
        <begin position="298"/>
        <end position="319"/>
    </location>
</feature>
<evidence type="ECO:0000256" key="1">
    <source>
        <dbReference type="SAM" id="Phobius"/>
    </source>
</evidence>
<dbReference type="Proteomes" id="UP000005095">
    <property type="component" value="Chromosome"/>
</dbReference>
<name>J1L130_9EURY</name>
<sequence length="620" mass="70196">MEAGLTGCCMNRTYGGFHTHPLYLVILIVAYFLLAVALLVTSNSSATGYEASIYRSTPTIFWIAVAFSTVCGIVSFIVHVYSGDNRTRKLLPAFLLIFLSYAVCLSLFIIRGYYMWCMGGDPATHIGWIKETICTGYVPDSVIYPITHIYFSEIVQITGLDLVLLHKVVPLIFALLMVPFMYLFACMVLPQKAEILLATLISCTMIYGWYTDLTPNGLANLFLPLVLYLLFKSLNSYTISWGFLLCIALLFYPVFHPIPTIFLGLVLLILLILYITFQFFKKKHSTILTGYMGEIKSYLLPLLVLGIWFIFWISSFRAWDVTIQNILGDGASPTSLSKLTAQIELAQGYGYNILEQIVRQMGGQIVLVFLALVSLPLLWQQIQKNNRYRYVFSLYGPIFVLGTLIAILYVFYLPFGPLRLMFYVLVLSTVPASFLLCWALKKSWVCKGALTAGSILFLTGIVLVGLFLGGITSLYPSPYVATANYHTTQAEVEGMDHLFVHMSIDVPILRISIPLSRYGELLLTSEEIKIKKIPPLYLDSPNAPYHFGYDNVSTISILYSTEYYLIISEKDRNMYVDTFPDMAPYRWWPQDFERLNHDPGLNLLYVNGGFGLWMLRDEST</sequence>
<dbReference type="STRING" id="28892.Metli_0758"/>
<gene>
    <name evidence="2" type="ORF">Metli_0758</name>
</gene>
<dbReference type="HOGENOM" id="CLU_031443_0_0_2"/>
<feature type="transmembrane region" description="Helical" evidence="1">
    <location>
        <begin position="193"/>
        <end position="210"/>
    </location>
</feature>
<keyword evidence="1" id="KW-0472">Membrane</keyword>
<keyword evidence="1" id="KW-1133">Transmembrane helix</keyword>
<evidence type="ECO:0000313" key="2">
    <source>
        <dbReference type="EMBL" id="EJG06722.1"/>
    </source>
</evidence>
<organism evidence="2 3">
    <name type="scientific">Methanofollis liminatans DSM 4140</name>
    <dbReference type="NCBI Taxonomy" id="28892"/>
    <lineage>
        <taxon>Archaea</taxon>
        <taxon>Methanobacteriati</taxon>
        <taxon>Methanobacteriota</taxon>
        <taxon>Stenosarchaea group</taxon>
        <taxon>Methanomicrobia</taxon>
        <taxon>Methanomicrobiales</taxon>
        <taxon>Methanomicrobiaceae</taxon>
        <taxon>Methanofollis</taxon>
    </lineage>
</organism>
<feature type="transmembrane region" description="Helical" evidence="1">
    <location>
        <begin position="93"/>
        <end position="114"/>
    </location>
</feature>
<keyword evidence="3" id="KW-1185">Reference proteome</keyword>
<feature type="transmembrane region" description="Helical" evidence="1">
    <location>
        <begin position="21"/>
        <end position="40"/>
    </location>
</feature>
<proteinExistence type="predicted"/>
<protein>
    <recommendedName>
        <fullName evidence="4">Glycosyltransferase RgtA/B/C/D-like domain-containing protein</fullName>
    </recommendedName>
</protein>